<gene>
    <name evidence="1" type="ORF">OCBIM_22007292mg</name>
</gene>
<protein>
    <recommendedName>
        <fullName evidence="2">Endonuclease/exonuclease/phosphatase domain-containing protein</fullName>
    </recommendedName>
</protein>
<evidence type="ECO:0008006" key="2">
    <source>
        <dbReference type="Google" id="ProtNLM"/>
    </source>
</evidence>
<evidence type="ECO:0000313" key="1">
    <source>
        <dbReference type="EMBL" id="KOF92084.1"/>
    </source>
</evidence>
<sequence>MGDFNARIERNKRIWKRVNRNHEVGKIRGNDSIKHLSLCAEHGFLITSTIFKQTRYANICATYELSRMVPV</sequence>
<name>A0A0L8HSA2_OCTBM</name>
<dbReference type="EMBL" id="KQ417400">
    <property type="protein sequence ID" value="KOF92084.1"/>
    <property type="molecule type" value="Genomic_DNA"/>
</dbReference>
<proteinExistence type="predicted"/>
<organism evidence="1">
    <name type="scientific">Octopus bimaculoides</name>
    <name type="common">California two-spotted octopus</name>
    <dbReference type="NCBI Taxonomy" id="37653"/>
    <lineage>
        <taxon>Eukaryota</taxon>
        <taxon>Metazoa</taxon>
        <taxon>Spiralia</taxon>
        <taxon>Lophotrochozoa</taxon>
        <taxon>Mollusca</taxon>
        <taxon>Cephalopoda</taxon>
        <taxon>Coleoidea</taxon>
        <taxon>Octopodiformes</taxon>
        <taxon>Octopoda</taxon>
        <taxon>Incirrata</taxon>
        <taxon>Octopodidae</taxon>
        <taxon>Octopus</taxon>
    </lineage>
</organism>
<reference evidence="1" key="1">
    <citation type="submission" date="2015-07" db="EMBL/GenBank/DDBJ databases">
        <title>MeaNS - Measles Nucleotide Surveillance Program.</title>
        <authorList>
            <person name="Tran T."/>
            <person name="Druce J."/>
        </authorList>
    </citation>
    <scope>NUCLEOTIDE SEQUENCE</scope>
    <source>
        <strain evidence="1">UCB-OBI-ISO-001</strain>
        <tissue evidence="1">Gonad</tissue>
    </source>
</reference>
<dbReference type="AlphaFoldDB" id="A0A0L8HSA2"/>
<accession>A0A0L8HSA2</accession>